<evidence type="ECO:0000313" key="2">
    <source>
        <dbReference type="Proteomes" id="UP000517916"/>
    </source>
</evidence>
<evidence type="ECO:0000313" key="1">
    <source>
        <dbReference type="EMBL" id="MBA8930332.1"/>
    </source>
</evidence>
<dbReference type="Proteomes" id="UP000517916">
    <property type="component" value="Unassembled WGS sequence"/>
</dbReference>
<keyword evidence="2" id="KW-1185">Reference proteome</keyword>
<protein>
    <recommendedName>
        <fullName evidence="3">XRE family transcriptional regulator</fullName>
    </recommendedName>
</protein>
<proteinExistence type="predicted"/>
<dbReference type="EMBL" id="JACJID010000006">
    <property type="protein sequence ID" value="MBA8930332.1"/>
    <property type="molecule type" value="Genomic_DNA"/>
</dbReference>
<gene>
    <name evidence="1" type="ORF">BC739_007565</name>
</gene>
<comment type="caution">
    <text evidence="1">The sequence shown here is derived from an EMBL/GenBank/DDBJ whole genome shotgun (WGS) entry which is preliminary data.</text>
</comment>
<dbReference type="RefSeq" id="WP_025354891.1">
    <property type="nucleotide sequence ID" value="NZ_BAAABQ010000025.1"/>
</dbReference>
<name>A0ABR6BTU4_9PSEU</name>
<sequence length="330" mass="36327">MASTVNAVAVDYAHEDEQGAGELNDVLRMGPFHIALQAAISARGLSLETIQRRLQASGHEVSIASLSYWQRGRSRPERASSLEAVRCLDRILGLPSGSLIALLGPTRPRGRWANHVPGSVPFAALGHSDRSLRVVSDAIDPDTNQRLETISHHQDLHLDAAGRGYRMVVRRVLRARADGADRMLVMNVGDDPKAGQPQFTAGANCRVGRVVHDAEEEMTAAELLFHRPLRVGETYLAEYEIAGTNPEVRVSELTLGFRQPTRECVLQVLFHAEGLPARCYPVWQPQAKQLSRTPRGVDLHSEQRIEPGGSVHIALVDIPAGCYGLRWDWD</sequence>
<reference evidence="1 2" key="1">
    <citation type="submission" date="2020-08" db="EMBL/GenBank/DDBJ databases">
        <title>Genomic Encyclopedia of Archaeal and Bacterial Type Strains, Phase II (KMG-II): from individual species to whole genera.</title>
        <authorList>
            <person name="Goeker M."/>
        </authorList>
    </citation>
    <scope>NUCLEOTIDE SEQUENCE [LARGE SCALE GENOMIC DNA]</scope>
    <source>
        <strain evidence="1 2">DSM 43850</strain>
    </source>
</reference>
<evidence type="ECO:0008006" key="3">
    <source>
        <dbReference type="Google" id="ProtNLM"/>
    </source>
</evidence>
<accession>A0ABR6BTU4</accession>
<organism evidence="1 2">
    <name type="scientific">Kutzneria viridogrisea</name>
    <dbReference type="NCBI Taxonomy" id="47990"/>
    <lineage>
        <taxon>Bacteria</taxon>
        <taxon>Bacillati</taxon>
        <taxon>Actinomycetota</taxon>
        <taxon>Actinomycetes</taxon>
        <taxon>Pseudonocardiales</taxon>
        <taxon>Pseudonocardiaceae</taxon>
        <taxon>Kutzneria</taxon>
    </lineage>
</organism>